<comment type="similarity">
    <text evidence="5">Belongs to the SepF family.</text>
</comment>
<dbReference type="PANTHER" id="PTHR35798:SF1">
    <property type="entry name" value="CELL DIVISION PROTEIN SEPF"/>
    <property type="match status" value="1"/>
</dbReference>
<reference evidence="6 7" key="1">
    <citation type="submission" date="2023-04" db="EMBL/GenBank/DDBJ databases">
        <title>Genome Sequence of Selenomonas sputigena ATCC 33150.</title>
        <authorList>
            <person name="Miller D.P."/>
            <person name="Anvari S."/>
            <person name="Polson S.W."/>
            <person name="Macdonald M."/>
            <person name="Mcdowell J.V."/>
        </authorList>
    </citation>
    <scope>NUCLEOTIDE SEQUENCE [LARGE SCALE GENOMIC DNA]</scope>
    <source>
        <strain evidence="6 7">ATCC 33150</strain>
    </source>
</reference>
<gene>
    <name evidence="5 6" type="primary">sepF</name>
    <name evidence="6" type="ORF">QCO44_02060</name>
</gene>
<dbReference type="RefSeq" id="WP_368846144.1">
    <property type="nucleotide sequence ID" value="NZ_CP194411.1"/>
</dbReference>
<evidence type="ECO:0000313" key="7">
    <source>
        <dbReference type="Proteomes" id="UP001559623"/>
    </source>
</evidence>
<dbReference type="InterPro" id="IPR023052">
    <property type="entry name" value="Cell_div_SepF"/>
</dbReference>
<evidence type="ECO:0000256" key="4">
    <source>
        <dbReference type="ARBA" id="ARBA00044936"/>
    </source>
</evidence>
<sequence>MGFIDKVCGKIGLIDPEDINDKRESREEYEDFEDTEDIETEASSATNVVNFQSAAANAAINNVASYKMKVIVIEPKSFDDAQQVANCLREKRPVVINVENTMGEEARRIMDFISGTIYALNGEIKKVGHDVFFCAPSNVNISYSEDKKSVSAEMPWLKK</sequence>
<keyword evidence="1 5" id="KW-0132">Cell division</keyword>
<dbReference type="Pfam" id="PF04472">
    <property type="entry name" value="SepF"/>
    <property type="match status" value="1"/>
</dbReference>
<dbReference type="InterPro" id="IPR007561">
    <property type="entry name" value="Cell_div_SepF/SepF-rel"/>
</dbReference>
<keyword evidence="7" id="KW-1185">Reference proteome</keyword>
<organism evidence="6 7">
    <name type="scientific">Selenomonas sputigena</name>
    <dbReference type="NCBI Taxonomy" id="69823"/>
    <lineage>
        <taxon>Bacteria</taxon>
        <taxon>Bacillati</taxon>
        <taxon>Bacillota</taxon>
        <taxon>Negativicutes</taxon>
        <taxon>Selenomonadales</taxon>
        <taxon>Selenomonadaceae</taxon>
        <taxon>Selenomonas</taxon>
    </lineage>
</organism>
<evidence type="ECO:0000256" key="1">
    <source>
        <dbReference type="ARBA" id="ARBA00022618"/>
    </source>
</evidence>
<comment type="subunit">
    <text evidence="5">Homodimer. Interacts with FtsZ.</text>
</comment>
<protein>
    <recommendedName>
        <fullName evidence="5">Cell division protein SepF</fullName>
    </recommendedName>
</protein>
<comment type="subcellular location">
    <subcellularLocation>
        <location evidence="5">Cytoplasm</location>
    </subcellularLocation>
    <text evidence="5">Localizes to the division site, in a FtsZ-dependent manner.</text>
</comment>
<proteinExistence type="inferred from homology"/>
<accession>A0ABV3X2K5</accession>
<dbReference type="InterPro" id="IPR038594">
    <property type="entry name" value="SepF-like_sf"/>
</dbReference>
<dbReference type="Gene3D" id="3.30.110.150">
    <property type="entry name" value="SepF-like protein"/>
    <property type="match status" value="1"/>
</dbReference>
<evidence type="ECO:0000256" key="5">
    <source>
        <dbReference type="HAMAP-Rule" id="MF_01197"/>
    </source>
</evidence>
<comment type="caution">
    <text evidence="6">The sequence shown here is derived from an EMBL/GenBank/DDBJ whole genome shotgun (WGS) entry which is preliminary data.</text>
</comment>
<dbReference type="HAMAP" id="MF_01197">
    <property type="entry name" value="SepF"/>
    <property type="match status" value="1"/>
</dbReference>
<dbReference type="Proteomes" id="UP001559623">
    <property type="component" value="Unassembled WGS sequence"/>
</dbReference>
<evidence type="ECO:0000256" key="3">
    <source>
        <dbReference type="ARBA" id="ARBA00023306"/>
    </source>
</evidence>
<comment type="function">
    <text evidence="4 5">Cell division protein that is part of the divisome complex and is recruited early to the Z-ring. Probably stimulates Z-ring formation, perhaps through the cross-linking of FtsZ protofilaments. Its function overlaps with FtsA.</text>
</comment>
<keyword evidence="5" id="KW-0963">Cytoplasm</keyword>
<dbReference type="EMBL" id="JARVLH010000001">
    <property type="protein sequence ID" value="MEX5284431.1"/>
    <property type="molecule type" value="Genomic_DNA"/>
</dbReference>
<evidence type="ECO:0000313" key="6">
    <source>
        <dbReference type="EMBL" id="MEX5284431.1"/>
    </source>
</evidence>
<dbReference type="GO" id="GO:0051301">
    <property type="term" value="P:cell division"/>
    <property type="evidence" value="ECO:0007669"/>
    <property type="project" value="UniProtKB-KW"/>
</dbReference>
<dbReference type="PANTHER" id="PTHR35798">
    <property type="entry name" value="CELL DIVISION PROTEIN SEPF"/>
    <property type="match status" value="1"/>
</dbReference>
<keyword evidence="2 5" id="KW-0717">Septation</keyword>
<keyword evidence="3 5" id="KW-0131">Cell cycle</keyword>
<name>A0ABV3X2K5_9FIRM</name>
<evidence type="ECO:0000256" key="2">
    <source>
        <dbReference type="ARBA" id="ARBA00023210"/>
    </source>
</evidence>